<feature type="domain" description="SOS1/NGEF-like PH" evidence="2">
    <location>
        <begin position="727"/>
        <end position="831"/>
    </location>
</feature>
<feature type="region of interest" description="Disordered" evidence="1">
    <location>
        <begin position="875"/>
        <end position="917"/>
    </location>
</feature>
<dbReference type="SUPFAM" id="SSF50729">
    <property type="entry name" value="PH domain-like"/>
    <property type="match status" value="1"/>
</dbReference>
<feature type="region of interest" description="Disordered" evidence="1">
    <location>
        <begin position="1114"/>
        <end position="1217"/>
    </location>
</feature>
<dbReference type="CDD" id="cd13242">
    <property type="entry name" value="PH_puratrophin-1"/>
    <property type="match status" value="1"/>
</dbReference>
<feature type="region of interest" description="Disordered" evidence="1">
    <location>
        <begin position="349"/>
        <end position="396"/>
    </location>
</feature>
<keyword evidence="4" id="KW-1185">Reference proteome</keyword>
<reference evidence="3 4" key="1">
    <citation type="submission" date="2022-11" db="EMBL/GenBank/DDBJ databases">
        <title>Whole genome sequence of Eschrichtius robustus ER-17-0199.</title>
        <authorList>
            <person name="Bruniche-Olsen A."/>
            <person name="Black A.N."/>
            <person name="Fields C.J."/>
            <person name="Walden K."/>
            <person name="Dewoody J.A."/>
        </authorList>
    </citation>
    <scope>NUCLEOTIDE SEQUENCE [LARGE SCALE GENOMIC DNA]</scope>
    <source>
        <strain evidence="3">ER-17-0199</strain>
        <tissue evidence="3">Blubber</tissue>
    </source>
</reference>
<dbReference type="Gene3D" id="2.30.29.30">
    <property type="entry name" value="Pleckstrin-homology domain (PH domain)/Phosphotyrosine-binding domain (PTB)"/>
    <property type="match status" value="1"/>
</dbReference>
<protein>
    <recommendedName>
        <fullName evidence="2">SOS1/NGEF-like PH domain-containing protein</fullName>
    </recommendedName>
</protein>
<feature type="region of interest" description="Disordered" evidence="1">
    <location>
        <begin position="409"/>
        <end position="458"/>
    </location>
</feature>
<dbReference type="EMBL" id="JAIQCJ010001309">
    <property type="protein sequence ID" value="KAJ8791163.1"/>
    <property type="molecule type" value="Genomic_DNA"/>
</dbReference>
<evidence type="ECO:0000313" key="3">
    <source>
        <dbReference type="EMBL" id="KAJ8791163.1"/>
    </source>
</evidence>
<gene>
    <name evidence="3" type="ORF">J1605_020833</name>
</gene>
<evidence type="ECO:0000259" key="2">
    <source>
        <dbReference type="Pfam" id="PF22697"/>
    </source>
</evidence>
<feature type="compositionally biased region" description="Basic residues" evidence="1">
    <location>
        <begin position="1200"/>
        <end position="1209"/>
    </location>
</feature>
<feature type="region of interest" description="Disordered" evidence="1">
    <location>
        <begin position="1034"/>
        <end position="1082"/>
    </location>
</feature>
<evidence type="ECO:0000313" key="4">
    <source>
        <dbReference type="Proteomes" id="UP001159641"/>
    </source>
</evidence>
<feature type="compositionally biased region" description="Gly residues" evidence="1">
    <location>
        <begin position="1120"/>
        <end position="1129"/>
    </location>
</feature>
<proteinExistence type="predicted"/>
<dbReference type="PANTHER" id="PTHR45845:SF1">
    <property type="entry name" value="PLECKSTRIN HOMOLOGY AND RHOGEF DOMAIN CONTAINING G4B"/>
    <property type="match status" value="1"/>
</dbReference>
<feature type="compositionally biased region" description="Polar residues" evidence="1">
    <location>
        <begin position="877"/>
        <end position="899"/>
    </location>
</feature>
<dbReference type="InterPro" id="IPR035899">
    <property type="entry name" value="DBL_dom_sf"/>
</dbReference>
<dbReference type="Proteomes" id="UP001159641">
    <property type="component" value="Unassembled WGS sequence"/>
</dbReference>
<sequence length="1235" mass="135035">MTSEHLPWQCELVGSLKALHKLVDSSQLTADLEGSFPYSHSAWICFRRKLEPFTSNCKEAIVFLQNSVHSLNTHRTPSTAQEVAELIGKHRAVMKHVLEDARLVALRLEGGTVLARLRREEHGAGQDCQDTIEAACRLYNQVDEEVHRLVLASNRCLQELESLQALKKLQERGHQSGLQRGGDQITSWFEKEREIPRAFGAALSGEHKAVAGVPGSPGQADAIPSERAAADGRGLARRKEGTQAFRRSLSAKASLAEQREGELARQACGSKFCETVGGWTLRCSQCLEHLDPELVTEGLTRRRRAAVQSFPRTSVVVVGPGSHWVLPRGQTLWLQSRQTRRHWQEALGEAAPGPGTLPLGWSPPKHELAQGPEGQPLEPAWTPPADPEARAGEWAGQAAVCGQEGLEVASTTVASEKQPPLRPRAESPRLPRNRSLSSPSRIHPSEEDGKGRAGSRSTAFPAEGSLLRACESSSCQSCPLKAVLESNRLEERLQYQCEDSSGVKRLDITRPRRQETTGESAFVRLPSVYTAFITLEFQSLVSSEAGIALTKCFLRLAAARPECPLGSLSFSSRPQHVMAEMISTERQNGKDGPAPGPPREAQRHFRELGDALRLPPRVLPGLERCRHRPWAVGHAFLRYEEQLGMSALYSKNKPRADTLLCSHGNAFFRDKPRELGDKMDLASYLLKPAQRQELGELRAAKDAVRFQLRHGDDLLALDAVRGCDVDLKAQGRLRCQDEFLVCCRRKKHLRRVFPFEDLIPFSKTQKVDGGHDVYTYKQSFKMAEIGMTENVGDSGLRFEIWFRRRRKSQDAYVLQASSAEVKTAWTDVIGKILWRQALRSRELRTQELVSTGIGGKPFMDVKPSNAAISDRAVSYTGGEQVSGHSPGSRSAPPTQTQVPQCAGPHGPTRRAGRAAAPQQHTLLQRPVLLRPGAPHAPTSPARCPCAYGVHTCIEEDELEQEAERQPPLRERMRALEPAHVFIISPDFIGASAQSVGRELLRAGSGHGEHAPSPAQSHHALLDTSLRLQDRGRLPSGLRQPLVSPESGETGISESSHRTSGDSGPSLHGPSLPLAELSSDEDRQGVSLALPARGSQQQPGGDQCITTVNASRAQMHRGRNGTPGGGGGPGLAAPPSPPRDFPREEAASSEKTLPPCSPDGTAGTVTPPHSRLSGGVPCVRRTSRAPHAPRARPTHPTRAPRTPRAHHVRHCPGPSLHSREGLRLRTCAQIRLKACR</sequence>
<dbReference type="AlphaFoldDB" id="A0AB34HFW6"/>
<dbReference type="PANTHER" id="PTHR45845">
    <property type="entry name" value="RHO GUANINE NUCLEOTIDE EXCHANGE FACTOR-RELATED"/>
    <property type="match status" value="1"/>
</dbReference>
<dbReference type="InterPro" id="IPR052231">
    <property type="entry name" value="Rho_GEF_signaling-related"/>
</dbReference>
<feature type="compositionally biased region" description="Basic residues" evidence="1">
    <location>
        <begin position="1180"/>
        <end position="1194"/>
    </location>
</feature>
<accession>A0AB34HFW6</accession>
<comment type="caution">
    <text evidence="3">The sequence shown here is derived from an EMBL/GenBank/DDBJ whole genome shotgun (WGS) entry which is preliminary data.</text>
</comment>
<name>A0AB34HFW6_ESCRO</name>
<feature type="compositionally biased region" description="Low complexity" evidence="1">
    <location>
        <begin position="430"/>
        <end position="441"/>
    </location>
</feature>
<dbReference type="SUPFAM" id="SSF48065">
    <property type="entry name" value="DBL homology domain (DH-domain)"/>
    <property type="match status" value="1"/>
</dbReference>
<evidence type="ECO:0000256" key="1">
    <source>
        <dbReference type="SAM" id="MobiDB-lite"/>
    </source>
</evidence>
<dbReference type="InterPro" id="IPR011993">
    <property type="entry name" value="PH-like_dom_sf"/>
</dbReference>
<dbReference type="InterPro" id="IPR055251">
    <property type="entry name" value="SOS1_NGEF_PH"/>
</dbReference>
<organism evidence="3 4">
    <name type="scientific">Eschrichtius robustus</name>
    <name type="common">California gray whale</name>
    <name type="synonym">Eschrichtius gibbosus</name>
    <dbReference type="NCBI Taxonomy" id="9764"/>
    <lineage>
        <taxon>Eukaryota</taxon>
        <taxon>Metazoa</taxon>
        <taxon>Chordata</taxon>
        <taxon>Craniata</taxon>
        <taxon>Vertebrata</taxon>
        <taxon>Euteleostomi</taxon>
        <taxon>Mammalia</taxon>
        <taxon>Eutheria</taxon>
        <taxon>Laurasiatheria</taxon>
        <taxon>Artiodactyla</taxon>
        <taxon>Whippomorpha</taxon>
        <taxon>Cetacea</taxon>
        <taxon>Mysticeti</taxon>
        <taxon>Eschrichtiidae</taxon>
        <taxon>Eschrichtius</taxon>
    </lineage>
</organism>
<dbReference type="Gene3D" id="1.20.900.10">
    <property type="entry name" value="Dbl homology (DH) domain"/>
    <property type="match status" value="1"/>
</dbReference>
<dbReference type="Pfam" id="PF22697">
    <property type="entry name" value="SOS1_NGEF_PH"/>
    <property type="match status" value="1"/>
</dbReference>